<name>A0A263BWA2_9BACI</name>
<dbReference type="SMART" id="SM00642">
    <property type="entry name" value="Aamy"/>
    <property type="match status" value="1"/>
</dbReference>
<dbReference type="SUPFAM" id="SSF81296">
    <property type="entry name" value="E set domains"/>
    <property type="match status" value="1"/>
</dbReference>
<feature type="compositionally biased region" description="Acidic residues" evidence="11">
    <location>
        <begin position="1523"/>
        <end position="1540"/>
    </location>
</feature>
<dbReference type="SMART" id="SM00060">
    <property type="entry name" value="FN3"/>
    <property type="match status" value="2"/>
</dbReference>
<keyword evidence="6" id="KW-0732">Signal</keyword>
<keyword evidence="10" id="KW-0326">Glycosidase</keyword>
<dbReference type="Gene3D" id="3.90.400.10">
    <property type="entry name" value="Oligo-1,6-glucosidase, Domain 2"/>
    <property type="match status" value="1"/>
</dbReference>
<gene>
    <name evidence="14" type="ORF">CIB95_04260</name>
</gene>
<evidence type="ECO:0000256" key="2">
    <source>
        <dbReference type="ARBA" id="ARBA00004168"/>
    </source>
</evidence>
<dbReference type="CDD" id="cd02857">
    <property type="entry name" value="E_set_CDase_PDE_N"/>
    <property type="match status" value="1"/>
</dbReference>
<dbReference type="CDD" id="cd12962">
    <property type="entry name" value="X25_BaPul_like"/>
    <property type="match status" value="2"/>
</dbReference>
<dbReference type="InterPro" id="IPR036116">
    <property type="entry name" value="FN3_sf"/>
</dbReference>
<dbReference type="InterPro" id="IPR013784">
    <property type="entry name" value="Carb-bd-like_fold"/>
</dbReference>
<evidence type="ECO:0000313" key="14">
    <source>
        <dbReference type="EMBL" id="OZM57994.1"/>
    </source>
</evidence>
<evidence type="ECO:0000256" key="10">
    <source>
        <dbReference type="ARBA" id="ARBA00023295"/>
    </source>
</evidence>
<comment type="subcellular location">
    <subcellularLocation>
        <location evidence="2">Secreted</location>
        <location evidence="2">Cell wall</location>
        <topology evidence="2">Peptidoglycan-anchor</topology>
    </subcellularLocation>
</comment>
<keyword evidence="12" id="KW-0812">Transmembrane</keyword>
<evidence type="ECO:0000256" key="8">
    <source>
        <dbReference type="ARBA" id="ARBA00022837"/>
    </source>
</evidence>
<dbReference type="PROSITE" id="PS51166">
    <property type="entry name" value="CBM20"/>
    <property type="match status" value="1"/>
</dbReference>
<dbReference type="InterPro" id="IPR014756">
    <property type="entry name" value="Ig_E-set"/>
</dbReference>
<evidence type="ECO:0000256" key="6">
    <source>
        <dbReference type="ARBA" id="ARBA00022729"/>
    </source>
</evidence>
<feature type="domain" description="CBM20" evidence="13">
    <location>
        <begin position="1298"/>
        <end position="1395"/>
    </location>
</feature>
<keyword evidence="3" id="KW-0134">Cell wall</keyword>
<dbReference type="InterPro" id="IPR031319">
    <property type="entry name" value="A-amylase_C"/>
</dbReference>
<dbReference type="InterPro" id="IPR002044">
    <property type="entry name" value="CBM20"/>
</dbReference>
<feature type="region of interest" description="Disordered" evidence="11">
    <location>
        <begin position="1522"/>
        <end position="1558"/>
    </location>
</feature>
<dbReference type="Gene3D" id="2.60.40.10">
    <property type="entry name" value="Immunoglobulins"/>
    <property type="match status" value="8"/>
</dbReference>
<dbReference type="SMART" id="SM00632">
    <property type="entry name" value="Aamy_C"/>
    <property type="match status" value="1"/>
</dbReference>
<dbReference type="SUPFAM" id="SSF49265">
    <property type="entry name" value="Fibronectin type III"/>
    <property type="match status" value="1"/>
</dbReference>
<reference evidence="14 15" key="2">
    <citation type="submission" date="2017-09" db="EMBL/GenBank/DDBJ databases">
        <title>Bacillus patelloidae sp. nov., isolated from the intestinal tract of a marine limpet.</title>
        <authorList>
            <person name="Liu R."/>
            <person name="Dong C."/>
            <person name="Shao Z."/>
        </authorList>
    </citation>
    <scope>NUCLEOTIDE SEQUENCE [LARGE SCALE GENOMIC DNA]</scope>
    <source>
        <strain evidence="14 15">SA5d-4</strain>
    </source>
</reference>
<evidence type="ECO:0000313" key="15">
    <source>
        <dbReference type="Proteomes" id="UP000217083"/>
    </source>
</evidence>
<sequence length="1769" mass="196966">MGIGESNWSPETASAFLTDDNYDNEYTFTGEVPAGDYQFKIVLGNNWDEAYPSGNYSLSVSETAFITFKFNYDTKEVSTTAVTEQEETATRKVVLVGSLQDELGHTGEWDPAATATQMTHIGDNFYTFTGTLPAGSYEYKVAIGESWDENYGVGGASGGNYTLALESETEVTFYYHDETNAIADSTHYSMISPENTPRVVGDIQPDINAGGEWSPGESTALLTDYDFNNVYTFTTVIPQGNHEFKIVLGNAWENTEAYPSDNFKLNVLEDAEVTISFNYETKEVVTDYNPGGSDSAVNQDKLFHDTWQAAYRQPFGAIAVGETVTLRLEAKKDDLTRANLYVKNYLSGDSTMINMEYAGWMEVEGKGKVEFWEATFTPQAKGVHGYKFIVGDNEAVAEYGEDAMEGATGKASDNNAGLFQLTVFDPTFKTPDWMKESVVYQIFPDRFYNGNVENDDNKEYARGFQPIEKPESWSSLPDNPRIGEKKPEQYTGDGEWSNDFYGGDIAGIHQKLNYIQSLGVNTIYLNPIAHAASNHKYDATDFKAIDPMFGSPEEFDAFTKELKNRGMHLILDGVFNHVADDSIYFDRYGKYDTIGAYEYWAQIYDLMNENGLSEEDAKQQVETKLLGEGQHFSSYGFHNWFNIENKKIDVGLPTERYSYQAWWGFDSLPEIKSIQGNVVDYGSELNNEAFANYIMYEEDSVAKSWLTRGGSGWRLDVANEVDMEFWREFRQELKGDSYNKGVTLQDGEQPLILGEIWDDASKYFLGDQYDSVMNYRFERAIMNYLKNGNAMQAEQQLKAVQEDYPAEAFYALMNLMGSHDTPRAVYLLGNGSDAFERAEWDTNYDHDLGVQRLKLASIIQMGYAGAPTIYYGDEAGVTGSKDPDDRRTYPWGNEDLSLISHYQEIGKVREDNQNLFAYGELTHAYADGDVLAYIRTNEEKAAIIAINRGNDEQTFTVKVKDIIANGVSLTDALHSSYSSVTANGEIEITVPAMTGRMLISNSLTETVAVVTALTANEGSKTVTLTWEGNAAEYAIYQSNIQGALYTKIGTTTEKTYTVNDLENGRTYFYAVTAIDSNGNESVKTETDAVVPHYDLSTAWLGNLTQIEDSTLDLSKSYSTQAELWIGGATEAGQAEGIIAELEVKLAEDANWKTYDAVYTGQAGNNNVFTGTFLPLTVGTYEYRIGVSSDLGETWIYTNVNAVTLTQDTIDTNPPAEQVELAQPVQESGQVNLTWELVGSDDPHLITILRDGSILATLSDVSSTTYRDYHVENGKTYEYTVAVYDKAGNKVESNTVTVTPDIVMVEVTFKVNAPSYTALSETITIPNSLNGWNTGAWEMSRNGAVTADWEYTVEVQEGTEITYKYVKGGSWDQEGLADHTRNDQTDDDVSYYGYGAIGTDLKVVVQNQGNNKMVVQDYLLRWIDMPLVIDSPENNATVSEEQETIEIKGNAIKGGVLTIAGEEVAINNDMSFSHFVTLVEGQNDIQITIEPSEESKQTIFNNDGGAIGKNTKAYTLTIYRGENIDDENSDDEGDQGEDSEDDKSKKEKVKETKPKVKNGKASIETSVIEELDQDGTLIVNLEKEKVVAIELTSDQAKLIIEKAITIKIANEDMFLFIPAANLPDSAVSLNVERLKDIEGASSNVYDFTVKAGNTTYHEFNTPMTIVFKVDKVTNEENVKVYYYNYEKKEWELIGGTYQDGYVTVDTDHFSTFAAFELSISEDVKDIPAPKTGEKLPNTATMTYNLVLFGLLLFVTGGVIITLQRRRKVEA</sequence>
<dbReference type="InterPro" id="IPR013780">
    <property type="entry name" value="Glyco_hydro_b"/>
</dbReference>
<dbReference type="Pfam" id="PF22058">
    <property type="entry name" value="X25_BaPul_like"/>
    <property type="match status" value="3"/>
</dbReference>
<evidence type="ECO:0000256" key="9">
    <source>
        <dbReference type="ARBA" id="ARBA00023088"/>
    </source>
</evidence>
<keyword evidence="5" id="KW-0479">Metal-binding</keyword>
<dbReference type="Pfam" id="PF00128">
    <property type="entry name" value="Alpha-amylase"/>
    <property type="match status" value="1"/>
</dbReference>
<feature type="transmembrane region" description="Helical" evidence="12">
    <location>
        <begin position="1740"/>
        <end position="1761"/>
    </location>
</feature>
<evidence type="ECO:0000259" key="13">
    <source>
        <dbReference type="PROSITE" id="PS51166"/>
    </source>
</evidence>
<evidence type="ECO:0000256" key="1">
    <source>
        <dbReference type="ARBA" id="ARBA00001913"/>
    </source>
</evidence>
<dbReference type="InterPro" id="IPR017853">
    <property type="entry name" value="GH"/>
</dbReference>
<dbReference type="InterPro" id="IPR054409">
    <property type="entry name" value="X25_BaPul-like"/>
</dbReference>
<evidence type="ECO:0000256" key="12">
    <source>
        <dbReference type="SAM" id="Phobius"/>
    </source>
</evidence>
<dbReference type="InterPro" id="IPR013783">
    <property type="entry name" value="Ig-like_fold"/>
</dbReference>
<accession>A0A263BWA2</accession>
<dbReference type="Gene3D" id="3.20.20.80">
    <property type="entry name" value="Glycosidases"/>
    <property type="match status" value="1"/>
</dbReference>
<dbReference type="SUPFAM" id="SSF51445">
    <property type="entry name" value="(Trans)glycosidases"/>
    <property type="match status" value="1"/>
</dbReference>
<dbReference type="PANTHER" id="PTHR10357:SF210">
    <property type="entry name" value="MALTODEXTRIN GLUCOSIDASE"/>
    <property type="match status" value="1"/>
</dbReference>
<feature type="compositionally biased region" description="Basic and acidic residues" evidence="11">
    <location>
        <begin position="1541"/>
        <end position="1553"/>
    </location>
</feature>
<proteinExistence type="predicted"/>
<comment type="cofactor">
    <cofactor evidence="1">
        <name>Ca(2+)</name>
        <dbReference type="ChEBI" id="CHEBI:29108"/>
    </cofactor>
</comment>
<protein>
    <recommendedName>
        <fullName evidence="13">CBM20 domain-containing protein</fullName>
    </recommendedName>
</protein>
<keyword evidence="8" id="KW-0106">Calcium</keyword>
<dbReference type="InterPro" id="IPR019931">
    <property type="entry name" value="LPXTG_anchor"/>
</dbReference>
<dbReference type="SMART" id="SM01065">
    <property type="entry name" value="CBM_2"/>
    <property type="match status" value="2"/>
</dbReference>
<dbReference type="PANTHER" id="PTHR10357">
    <property type="entry name" value="ALPHA-AMYLASE FAMILY MEMBER"/>
    <property type="match status" value="1"/>
</dbReference>
<reference evidence="15" key="1">
    <citation type="submission" date="2017-08" db="EMBL/GenBank/DDBJ databases">
        <authorList>
            <person name="Huang Z."/>
        </authorList>
    </citation>
    <scope>NUCLEOTIDE SEQUENCE [LARGE SCALE GENOMIC DNA]</scope>
    <source>
        <strain evidence="15">SA5d-4</strain>
    </source>
</reference>
<dbReference type="GO" id="GO:0004553">
    <property type="term" value="F:hydrolase activity, hydrolyzing O-glycosyl compounds"/>
    <property type="evidence" value="ECO:0007669"/>
    <property type="project" value="InterPro"/>
</dbReference>
<dbReference type="InterPro" id="IPR003961">
    <property type="entry name" value="FN3_dom"/>
</dbReference>
<comment type="caution">
    <text evidence="14">The sequence shown here is derived from an EMBL/GenBank/DDBJ whole genome shotgun (WGS) entry which is preliminary data.</text>
</comment>
<evidence type="ECO:0000256" key="11">
    <source>
        <dbReference type="SAM" id="MobiDB-lite"/>
    </source>
</evidence>
<dbReference type="GO" id="GO:0046872">
    <property type="term" value="F:metal ion binding"/>
    <property type="evidence" value="ECO:0007669"/>
    <property type="project" value="UniProtKB-KW"/>
</dbReference>
<dbReference type="InterPro" id="IPR045857">
    <property type="entry name" value="O16G_dom_2"/>
</dbReference>
<evidence type="ECO:0000256" key="7">
    <source>
        <dbReference type="ARBA" id="ARBA00022801"/>
    </source>
</evidence>
<dbReference type="GO" id="GO:2001070">
    <property type="term" value="F:starch binding"/>
    <property type="evidence" value="ECO:0007669"/>
    <property type="project" value="InterPro"/>
</dbReference>
<evidence type="ECO:0000256" key="5">
    <source>
        <dbReference type="ARBA" id="ARBA00022723"/>
    </source>
</evidence>
<organism evidence="14 15">
    <name type="scientific">Lottiidibacillus patelloidae</name>
    <dbReference type="NCBI Taxonomy" id="2670334"/>
    <lineage>
        <taxon>Bacteria</taxon>
        <taxon>Bacillati</taxon>
        <taxon>Bacillota</taxon>
        <taxon>Bacilli</taxon>
        <taxon>Bacillales</taxon>
        <taxon>Bacillaceae</taxon>
        <taxon>Lottiidibacillus</taxon>
    </lineage>
</organism>
<dbReference type="SUPFAM" id="SSF51011">
    <property type="entry name" value="Glycosyl hydrolase domain"/>
    <property type="match status" value="1"/>
</dbReference>
<dbReference type="SUPFAM" id="SSF49452">
    <property type="entry name" value="Starch-binding domain-like"/>
    <property type="match status" value="1"/>
</dbReference>
<dbReference type="Pfam" id="PF00746">
    <property type="entry name" value="Gram_pos_anchor"/>
    <property type="match status" value="1"/>
</dbReference>
<keyword evidence="15" id="KW-1185">Reference proteome</keyword>
<dbReference type="GO" id="GO:0005975">
    <property type="term" value="P:carbohydrate metabolic process"/>
    <property type="evidence" value="ECO:0007669"/>
    <property type="project" value="InterPro"/>
</dbReference>
<dbReference type="InterPro" id="IPR006047">
    <property type="entry name" value="GH13_cat_dom"/>
</dbReference>
<keyword evidence="12" id="KW-0472">Membrane</keyword>
<keyword evidence="7" id="KW-0378">Hydrolase</keyword>
<dbReference type="EMBL" id="NPIA01000002">
    <property type="protein sequence ID" value="OZM57994.1"/>
    <property type="molecule type" value="Genomic_DNA"/>
</dbReference>
<keyword evidence="9" id="KW-0572">Peptidoglycan-anchor</keyword>
<dbReference type="Proteomes" id="UP000217083">
    <property type="component" value="Unassembled WGS sequence"/>
</dbReference>
<evidence type="ECO:0000256" key="4">
    <source>
        <dbReference type="ARBA" id="ARBA00022525"/>
    </source>
</evidence>
<dbReference type="InterPro" id="IPR004185">
    <property type="entry name" value="Glyco_hydro_13_lg-like_dom"/>
</dbReference>
<keyword evidence="12" id="KW-1133">Transmembrane helix</keyword>
<dbReference type="NCBIfam" id="TIGR01167">
    <property type="entry name" value="LPXTG_anchor"/>
    <property type="match status" value="1"/>
</dbReference>
<feature type="region of interest" description="Disordered" evidence="11">
    <location>
        <begin position="464"/>
        <end position="490"/>
    </location>
</feature>
<dbReference type="Gene3D" id="2.60.40.1180">
    <property type="entry name" value="Golgi alpha-mannosidase II"/>
    <property type="match status" value="1"/>
</dbReference>
<evidence type="ECO:0000256" key="3">
    <source>
        <dbReference type="ARBA" id="ARBA00022512"/>
    </source>
</evidence>
<keyword evidence="4" id="KW-0964">Secreted</keyword>
<dbReference type="CDD" id="cd11338">
    <property type="entry name" value="AmyAc_CMD"/>
    <property type="match status" value="1"/>
</dbReference>